<dbReference type="Proteomes" id="UP000596660">
    <property type="component" value="Unplaced"/>
</dbReference>
<name>A0A803MFA5_CHEQI</name>
<evidence type="ECO:0008006" key="3">
    <source>
        <dbReference type="Google" id="ProtNLM"/>
    </source>
</evidence>
<reference evidence="1" key="2">
    <citation type="submission" date="2021-03" db="UniProtKB">
        <authorList>
            <consortium name="EnsemblPlants"/>
        </authorList>
    </citation>
    <scope>IDENTIFICATION</scope>
</reference>
<accession>A0A803MFA5</accession>
<evidence type="ECO:0000313" key="1">
    <source>
        <dbReference type="EnsemblPlants" id="AUR62028323-RA:cds"/>
    </source>
</evidence>
<proteinExistence type="predicted"/>
<organism evidence="1 2">
    <name type="scientific">Chenopodium quinoa</name>
    <name type="common">Quinoa</name>
    <dbReference type="NCBI Taxonomy" id="63459"/>
    <lineage>
        <taxon>Eukaryota</taxon>
        <taxon>Viridiplantae</taxon>
        <taxon>Streptophyta</taxon>
        <taxon>Embryophyta</taxon>
        <taxon>Tracheophyta</taxon>
        <taxon>Spermatophyta</taxon>
        <taxon>Magnoliopsida</taxon>
        <taxon>eudicotyledons</taxon>
        <taxon>Gunneridae</taxon>
        <taxon>Pentapetalae</taxon>
        <taxon>Caryophyllales</taxon>
        <taxon>Chenopodiaceae</taxon>
        <taxon>Chenopodioideae</taxon>
        <taxon>Atripliceae</taxon>
        <taxon>Chenopodium</taxon>
    </lineage>
</organism>
<evidence type="ECO:0000313" key="2">
    <source>
        <dbReference type="Proteomes" id="UP000596660"/>
    </source>
</evidence>
<sequence>MATYQQMVARSFNKNVKARIFKVGDWVLRKVFQNTRELNAGKLGATWEGPYLIDRVVGTGAYRLTIPDGTDSTC</sequence>
<keyword evidence="2" id="KW-1185">Reference proteome</keyword>
<dbReference type="EnsemblPlants" id="AUR62028323-RA">
    <property type="protein sequence ID" value="AUR62028323-RA:cds"/>
    <property type="gene ID" value="AUR62028323"/>
</dbReference>
<reference evidence="1" key="1">
    <citation type="journal article" date="2017" name="Nature">
        <title>The genome of Chenopodium quinoa.</title>
        <authorList>
            <person name="Jarvis D.E."/>
            <person name="Ho Y.S."/>
            <person name="Lightfoot D.J."/>
            <person name="Schmoeckel S.M."/>
            <person name="Li B."/>
            <person name="Borm T.J.A."/>
            <person name="Ohyanagi H."/>
            <person name="Mineta K."/>
            <person name="Michell C.T."/>
            <person name="Saber N."/>
            <person name="Kharbatia N.M."/>
            <person name="Rupper R.R."/>
            <person name="Sharp A.R."/>
            <person name="Dally N."/>
            <person name="Boughton B.A."/>
            <person name="Woo Y.H."/>
            <person name="Gao G."/>
            <person name="Schijlen E.G.W.M."/>
            <person name="Guo X."/>
            <person name="Momin A.A."/>
            <person name="Negrao S."/>
            <person name="Al-Babili S."/>
            <person name="Gehring C."/>
            <person name="Roessner U."/>
            <person name="Jung C."/>
            <person name="Murphy K."/>
            <person name="Arold S.T."/>
            <person name="Gojobori T."/>
            <person name="van der Linden C.G."/>
            <person name="van Loo E.N."/>
            <person name="Jellen E.N."/>
            <person name="Maughan P.J."/>
            <person name="Tester M."/>
        </authorList>
    </citation>
    <scope>NUCLEOTIDE SEQUENCE [LARGE SCALE GENOMIC DNA]</scope>
    <source>
        <strain evidence="1">cv. PI 614886</strain>
    </source>
</reference>
<dbReference type="AlphaFoldDB" id="A0A803MFA5"/>
<dbReference type="Gramene" id="AUR62028323-RA">
    <property type="protein sequence ID" value="AUR62028323-RA:cds"/>
    <property type="gene ID" value="AUR62028323"/>
</dbReference>
<protein>
    <recommendedName>
        <fullName evidence="3">Reverse transcriptase domain-containing protein</fullName>
    </recommendedName>
</protein>